<feature type="region of interest" description="Disordered" evidence="3">
    <location>
        <begin position="684"/>
        <end position="724"/>
    </location>
</feature>
<dbReference type="InterPro" id="IPR006788">
    <property type="entry name" value="Myrip/Melanophilin"/>
</dbReference>
<feature type="compositionally biased region" description="Polar residues" evidence="3">
    <location>
        <begin position="195"/>
        <end position="213"/>
    </location>
</feature>
<dbReference type="InterPro" id="IPR013098">
    <property type="entry name" value="Ig_I-set"/>
</dbReference>
<dbReference type="Pfam" id="PF07679">
    <property type="entry name" value="I-set"/>
    <property type="match status" value="2"/>
</dbReference>
<dbReference type="PANTHER" id="PTHR45080">
    <property type="entry name" value="CONTACTIN 5"/>
    <property type="match status" value="1"/>
</dbReference>
<feature type="region of interest" description="Disordered" evidence="3">
    <location>
        <begin position="863"/>
        <end position="911"/>
    </location>
</feature>
<feature type="domain" description="Ig-like" evidence="4">
    <location>
        <begin position="268"/>
        <end position="361"/>
    </location>
</feature>
<feature type="region of interest" description="Disordered" evidence="3">
    <location>
        <begin position="136"/>
        <end position="253"/>
    </location>
</feature>
<protein>
    <recommendedName>
        <fullName evidence="4">Ig-like domain-containing protein</fullName>
    </recommendedName>
</protein>
<name>A0ABQ9FTU2_TEGGR</name>
<dbReference type="InterPro" id="IPR003599">
    <property type="entry name" value="Ig_sub"/>
</dbReference>
<dbReference type="InterPro" id="IPR003598">
    <property type="entry name" value="Ig_sub2"/>
</dbReference>
<feature type="region of interest" description="Disordered" evidence="3">
    <location>
        <begin position="85"/>
        <end position="106"/>
    </location>
</feature>
<dbReference type="SMART" id="SM00408">
    <property type="entry name" value="IGc2"/>
    <property type="match status" value="2"/>
</dbReference>
<dbReference type="InterPro" id="IPR050958">
    <property type="entry name" value="Cell_Adh-Cytoskel_Orgn"/>
</dbReference>
<evidence type="ECO:0000313" key="6">
    <source>
        <dbReference type="Proteomes" id="UP001217089"/>
    </source>
</evidence>
<keyword evidence="1" id="KW-0732">Signal</keyword>
<dbReference type="PROSITE" id="PS50835">
    <property type="entry name" value="IG_LIKE"/>
    <property type="match status" value="2"/>
</dbReference>
<feature type="compositionally biased region" description="Low complexity" evidence="3">
    <location>
        <begin position="833"/>
        <end position="847"/>
    </location>
</feature>
<dbReference type="Pfam" id="PF04698">
    <property type="entry name" value="Rab_eff_C"/>
    <property type="match status" value="1"/>
</dbReference>
<reference evidence="5 6" key="1">
    <citation type="submission" date="2022-12" db="EMBL/GenBank/DDBJ databases">
        <title>Chromosome-level genome of Tegillarca granosa.</title>
        <authorList>
            <person name="Kim J."/>
        </authorList>
    </citation>
    <scope>NUCLEOTIDE SEQUENCE [LARGE SCALE GENOMIC DNA]</scope>
    <source>
        <strain evidence="5">Teg-2019</strain>
        <tissue evidence="5">Adductor muscle</tissue>
    </source>
</reference>
<organism evidence="5 6">
    <name type="scientific">Tegillarca granosa</name>
    <name type="common">Malaysian cockle</name>
    <name type="synonym">Anadara granosa</name>
    <dbReference type="NCBI Taxonomy" id="220873"/>
    <lineage>
        <taxon>Eukaryota</taxon>
        <taxon>Metazoa</taxon>
        <taxon>Spiralia</taxon>
        <taxon>Lophotrochozoa</taxon>
        <taxon>Mollusca</taxon>
        <taxon>Bivalvia</taxon>
        <taxon>Autobranchia</taxon>
        <taxon>Pteriomorphia</taxon>
        <taxon>Arcoida</taxon>
        <taxon>Arcoidea</taxon>
        <taxon>Arcidae</taxon>
        <taxon>Tegillarca</taxon>
    </lineage>
</organism>
<evidence type="ECO:0000256" key="1">
    <source>
        <dbReference type="ARBA" id="ARBA00022729"/>
    </source>
</evidence>
<evidence type="ECO:0000256" key="3">
    <source>
        <dbReference type="SAM" id="MobiDB-lite"/>
    </source>
</evidence>
<dbReference type="InterPro" id="IPR013783">
    <property type="entry name" value="Ig-like_fold"/>
</dbReference>
<dbReference type="SUPFAM" id="SSF48726">
    <property type="entry name" value="Immunoglobulin"/>
    <property type="match status" value="2"/>
</dbReference>
<keyword evidence="6" id="KW-1185">Reference proteome</keyword>
<dbReference type="InterPro" id="IPR036179">
    <property type="entry name" value="Ig-like_dom_sf"/>
</dbReference>
<evidence type="ECO:0000259" key="4">
    <source>
        <dbReference type="PROSITE" id="PS50835"/>
    </source>
</evidence>
<evidence type="ECO:0000313" key="5">
    <source>
        <dbReference type="EMBL" id="KAJ8320676.1"/>
    </source>
</evidence>
<evidence type="ECO:0000256" key="2">
    <source>
        <dbReference type="ARBA" id="ARBA00023157"/>
    </source>
</evidence>
<dbReference type="EMBL" id="JARBDR010000141">
    <property type="protein sequence ID" value="KAJ8320676.1"/>
    <property type="molecule type" value="Genomic_DNA"/>
</dbReference>
<feature type="compositionally biased region" description="Polar residues" evidence="3">
    <location>
        <begin position="820"/>
        <end position="832"/>
    </location>
</feature>
<dbReference type="SMART" id="SM00409">
    <property type="entry name" value="IG"/>
    <property type="match status" value="2"/>
</dbReference>
<feature type="compositionally biased region" description="Acidic residues" evidence="3">
    <location>
        <begin position="164"/>
        <end position="179"/>
    </location>
</feature>
<feature type="region of interest" description="Disordered" evidence="3">
    <location>
        <begin position="818"/>
        <end position="847"/>
    </location>
</feature>
<comment type="caution">
    <text evidence="5">The sequence shown here is derived from an EMBL/GenBank/DDBJ whole genome shotgun (WGS) entry which is preliminary data.</text>
</comment>
<keyword evidence="2" id="KW-1015">Disulfide bond</keyword>
<dbReference type="Proteomes" id="UP001217089">
    <property type="component" value="Unassembled WGS sequence"/>
</dbReference>
<dbReference type="InterPro" id="IPR007110">
    <property type="entry name" value="Ig-like_dom"/>
</dbReference>
<feature type="compositionally biased region" description="Polar residues" evidence="3">
    <location>
        <begin position="696"/>
        <end position="720"/>
    </location>
</feature>
<feature type="compositionally biased region" description="Basic and acidic residues" evidence="3">
    <location>
        <begin position="617"/>
        <end position="631"/>
    </location>
</feature>
<dbReference type="PANTHER" id="PTHR45080:SF8">
    <property type="entry name" value="IG-LIKE DOMAIN-CONTAINING PROTEIN"/>
    <property type="match status" value="1"/>
</dbReference>
<proteinExistence type="predicted"/>
<feature type="domain" description="Ig-like" evidence="4">
    <location>
        <begin position="372"/>
        <end position="458"/>
    </location>
</feature>
<feature type="compositionally biased region" description="Acidic residues" evidence="3">
    <location>
        <begin position="85"/>
        <end position="97"/>
    </location>
</feature>
<gene>
    <name evidence="5" type="ORF">KUTeg_002263</name>
</gene>
<sequence length="911" mass="102502">MHKIYLSPRPTPQEHEVEEILEESPIEKTTVKKEESRYDFDTRLSSFERVHDSHIPLPDFNQEDFEFSTNEIDPDLLSMNLAPILEEDEEGYEEEENNNATPRDRSWKENWIFKGASNISPYDNLGKKRVGSELGEMYMMVPNPEKDYSPQVGNRDADQLSDLSETEDKDDENLSDEESSFYSKTSEELARITRKSSATQSSAHTLASSSVQTEESELDTSKDCASSVSESGVKGQGLTSEKSDSSADESSVNKTLVEELVPAEGDDPKFEIPPESVTVAEGEPVKFYCRVGGTTPVDIFWYKVSPSHELQELEDSEQFDLLREGNRYTITMYNPTKSDAGQYMCMAINGKGQCCQYIILTVKKNTQELKKPEFLKEIKDLEVREGQSVKFRCKVKGYPQPRIVWYKDRKKLKSDHNVKIEKFGNRDYILTIDCATMDEDAEYSVVAKNIAGEVKSVAQLIVEPDQSDEVVQTKSPLISNSILMKKESPALHKDDQQLSNLGKKMFMTKDSVTEMAEDMLHTADELSDLHKSLDEMDTMLSSFEQDINTTNSKTWTDSVLSHNLDSNTIQNHKNMRHAAENVRHATTAALNIITSTENVIGSDKQEMDCLATSTPRCSEDGDTTKSDDHENNNYLLKTSGELNYSVNSDNSDTEALVQRTEFVIAPSSSGNQIKSVHNNDLSVDVSDNSLHRQDNSKSVIDNKSTPESMDHSNMSDINSNTHKRQRWKWDINSASYPPPNDFSQEKELENAEDQIYLAAGKVFALEDRVQDLHKEVTSNSEKRKISDLEDEVARTVAQVHQSEKDVSTIERTVGQLHVSAPTSPRSSMWEDNSSNLSSPSLSVDSGFSSIRERPLQTVIVGTTSEEDMPESRTEVNEETGVELPSVSRLKAMFSHSKPQDDDGSLKRVSFC</sequence>
<accession>A0ABQ9FTU2</accession>
<dbReference type="Gene3D" id="2.60.40.10">
    <property type="entry name" value="Immunoglobulins"/>
    <property type="match status" value="2"/>
</dbReference>
<feature type="region of interest" description="Disordered" evidence="3">
    <location>
        <begin position="612"/>
        <end position="632"/>
    </location>
</feature>